<keyword evidence="3" id="KW-1185">Reference proteome</keyword>
<dbReference type="RefSeq" id="WP_305389469.1">
    <property type="nucleotide sequence ID" value="NZ_CP117426.1"/>
</dbReference>
<gene>
    <name evidence="2" type="ORF">PSH57_10955</name>
</gene>
<sequence length="359" mass="39331">MTTTESSAILALQRAMPITRLLDCGMDYADAQELFKETSAGCEWDKKAELLANRQFERAGRAMTRGHLTTAREAQAAGIASLVFAQMALNFDDSRKRFLYGRLAEETHRLADYSAAQMMRIEVPFENAHAVGWLIRPPDQVRGTVLVFGGQSGWGMAYFPIAQALARRGLATLLAEGPGQGETRLNKGIYVNGDITAAYQSFITHIADDHSLGAVGIWGNSIGGLWAAKTAAADDRIRACCVNGAFASPKLLPYRMFTEQAAAMLGNEDPNAIQANFDRMSFHSGRDRIACPLLVLHGGADPLVQLEDQQPFMDATDKENVTLKTWPDGEHTIYNHATERTAFVADWFANKLYPGGKVI</sequence>
<dbReference type="Gene3D" id="3.40.50.1820">
    <property type="entry name" value="alpha/beta hydrolase"/>
    <property type="match status" value="1"/>
</dbReference>
<dbReference type="SUPFAM" id="SSF53474">
    <property type="entry name" value="alpha/beta-Hydrolases"/>
    <property type="match status" value="1"/>
</dbReference>
<dbReference type="InterPro" id="IPR001375">
    <property type="entry name" value="Peptidase_S9_cat"/>
</dbReference>
<dbReference type="PANTHER" id="PTHR22946">
    <property type="entry name" value="DIENELACTONE HYDROLASE DOMAIN-CONTAINING PROTEIN-RELATED"/>
    <property type="match status" value="1"/>
</dbReference>
<evidence type="ECO:0000313" key="2">
    <source>
        <dbReference type="EMBL" id="WLH14785.1"/>
    </source>
</evidence>
<feature type="domain" description="Peptidase S9 prolyl oligopeptidase catalytic" evidence="1">
    <location>
        <begin position="183"/>
        <end position="352"/>
    </location>
</feature>
<keyword evidence="2" id="KW-0378">Hydrolase</keyword>
<organism evidence="2 3">
    <name type="scientific">Pseudomonas hefeiensis</name>
    <dbReference type="NCBI Taxonomy" id="2738125"/>
    <lineage>
        <taxon>Bacteria</taxon>
        <taxon>Pseudomonadati</taxon>
        <taxon>Pseudomonadota</taxon>
        <taxon>Gammaproteobacteria</taxon>
        <taxon>Pseudomonadales</taxon>
        <taxon>Pseudomonadaceae</taxon>
        <taxon>Pseudomonas</taxon>
    </lineage>
</organism>
<dbReference type="Proteomes" id="UP001230339">
    <property type="component" value="Chromosome"/>
</dbReference>
<dbReference type="InterPro" id="IPR029058">
    <property type="entry name" value="AB_hydrolase_fold"/>
</dbReference>
<reference evidence="2 3" key="1">
    <citation type="submission" date="2023-02" db="EMBL/GenBank/DDBJ databases">
        <title>Evolution of Hrp T3SS in non-pathogenic Pseudomonas fluorescens.</title>
        <authorList>
            <person name="Liao K."/>
            <person name="Wei H."/>
            <person name="Gu Y."/>
        </authorList>
    </citation>
    <scope>NUCLEOTIDE SEQUENCE [LARGE SCALE GENOMIC DNA]</scope>
    <source>
        <strain evidence="2 3">FP205</strain>
    </source>
</reference>
<dbReference type="PANTHER" id="PTHR22946:SF12">
    <property type="entry name" value="CONIDIAL PIGMENT BIOSYNTHESIS PROTEIN AYG1 (AFU_ORTHOLOGUE AFUA_2G17550)"/>
    <property type="match status" value="1"/>
</dbReference>
<dbReference type="Pfam" id="PF00326">
    <property type="entry name" value="Peptidase_S9"/>
    <property type="match status" value="1"/>
</dbReference>
<dbReference type="Gene3D" id="1.20.1440.110">
    <property type="entry name" value="acylaminoacyl peptidase"/>
    <property type="match status" value="1"/>
</dbReference>
<name>A0ABY9GH71_9PSED</name>
<evidence type="ECO:0000313" key="3">
    <source>
        <dbReference type="Proteomes" id="UP001230339"/>
    </source>
</evidence>
<accession>A0ABY9GH71</accession>
<evidence type="ECO:0000259" key="1">
    <source>
        <dbReference type="Pfam" id="PF00326"/>
    </source>
</evidence>
<dbReference type="InterPro" id="IPR050261">
    <property type="entry name" value="FrsA_esterase"/>
</dbReference>
<dbReference type="GO" id="GO:0016787">
    <property type="term" value="F:hydrolase activity"/>
    <property type="evidence" value="ECO:0007669"/>
    <property type="project" value="UniProtKB-KW"/>
</dbReference>
<dbReference type="EMBL" id="CP117449">
    <property type="protein sequence ID" value="WLH14785.1"/>
    <property type="molecule type" value="Genomic_DNA"/>
</dbReference>
<protein>
    <submittedName>
        <fullName evidence="2">Alpha/beta hydrolase</fullName>
    </submittedName>
</protein>
<proteinExistence type="predicted"/>